<reference evidence="2 3" key="2">
    <citation type="journal article" date="2012" name="PLoS Pathog.">
        <title>Diverse lifestyles and strategies of plant pathogenesis encoded in the genomes of eighteen Dothideomycetes fungi.</title>
        <authorList>
            <person name="Ohm R.A."/>
            <person name="Feau N."/>
            <person name="Henrissat B."/>
            <person name="Schoch C.L."/>
            <person name="Horwitz B.A."/>
            <person name="Barry K.W."/>
            <person name="Condon B.J."/>
            <person name="Copeland A.C."/>
            <person name="Dhillon B."/>
            <person name="Glaser F."/>
            <person name="Hesse C.N."/>
            <person name="Kosti I."/>
            <person name="LaButti K."/>
            <person name="Lindquist E.A."/>
            <person name="Lucas S."/>
            <person name="Salamov A.A."/>
            <person name="Bradshaw R.E."/>
            <person name="Ciuffetti L."/>
            <person name="Hamelin R.C."/>
            <person name="Kema G.H.J."/>
            <person name="Lawrence C."/>
            <person name="Scott J.A."/>
            <person name="Spatafora J.W."/>
            <person name="Turgeon B.G."/>
            <person name="de Wit P.J.G.M."/>
            <person name="Zhong S."/>
            <person name="Goodwin S.B."/>
            <person name="Grigoriev I.V."/>
        </authorList>
    </citation>
    <scope>NUCLEOTIDE SEQUENCE [LARGE SCALE GENOMIC DNA]</scope>
    <source>
        <strain evidence="3">NZE10 / CBS 128990</strain>
    </source>
</reference>
<dbReference type="eggNOG" id="ENOG502RWBW">
    <property type="taxonomic scope" value="Eukaryota"/>
</dbReference>
<evidence type="ECO:0000313" key="2">
    <source>
        <dbReference type="EMBL" id="EME39473.1"/>
    </source>
</evidence>
<dbReference type="EMBL" id="KB446545">
    <property type="protein sequence ID" value="EME39473.1"/>
    <property type="molecule type" value="Genomic_DNA"/>
</dbReference>
<feature type="region of interest" description="Disordered" evidence="1">
    <location>
        <begin position="351"/>
        <end position="416"/>
    </location>
</feature>
<evidence type="ECO:0000313" key="3">
    <source>
        <dbReference type="Proteomes" id="UP000016933"/>
    </source>
</evidence>
<gene>
    <name evidence="2" type="ORF">DOTSEDRAFT_75218</name>
</gene>
<dbReference type="HOGENOM" id="CLU_660609_0_0_1"/>
<protein>
    <submittedName>
        <fullName evidence="2">Uncharacterized protein</fullName>
    </submittedName>
</protein>
<reference evidence="3" key="1">
    <citation type="journal article" date="2012" name="PLoS Genet.">
        <title>The genomes of the fungal plant pathogens Cladosporium fulvum and Dothistroma septosporum reveal adaptation to different hosts and lifestyles but also signatures of common ancestry.</title>
        <authorList>
            <person name="de Wit P.J.G.M."/>
            <person name="van der Burgt A."/>
            <person name="Oekmen B."/>
            <person name="Stergiopoulos I."/>
            <person name="Abd-Elsalam K.A."/>
            <person name="Aerts A.L."/>
            <person name="Bahkali A.H."/>
            <person name="Beenen H.G."/>
            <person name="Chettri P."/>
            <person name="Cox M.P."/>
            <person name="Datema E."/>
            <person name="de Vries R.P."/>
            <person name="Dhillon B."/>
            <person name="Ganley A.R."/>
            <person name="Griffiths S.A."/>
            <person name="Guo Y."/>
            <person name="Hamelin R.C."/>
            <person name="Henrissat B."/>
            <person name="Kabir M.S."/>
            <person name="Jashni M.K."/>
            <person name="Kema G."/>
            <person name="Klaubauf S."/>
            <person name="Lapidus A."/>
            <person name="Levasseur A."/>
            <person name="Lindquist E."/>
            <person name="Mehrabi R."/>
            <person name="Ohm R.A."/>
            <person name="Owen T.J."/>
            <person name="Salamov A."/>
            <person name="Schwelm A."/>
            <person name="Schijlen E."/>
            <person name="Sun H."/>
            <person name="van den Burg H.A."/>
            <person name="van Ham R.C.H.J."/>
            <person name="Zhang S."/>
            <person name="Goodwin S.B."/>
            <person name="Grigoriev I.V."/>
            <person name="Collemare J."/>
            <person name="Bradshaw R.E."/>
        </authorList>
    </citation>
    <scope>NUCLEOTIDE SEQUENCE [LARGE SCALE GENOMIC DNA]</scope>
    <source>
        <strain evidence="3">NZE10 / CBS 128990</strain>
    </source>
</reference>
<feature type="region of interest" description="Disordered" evidence="1">
    <location>
        <begin position="29"/>
        <end position="53"/>
    </location>
</feature>
<keyword evidence="3" id="KW-1185">Reference proteome</keyword>
<evidence type="ECO:0000256" key="1">
    <source>
        <dbReference type="SAM" id="MobiDB-lite"/>
    </source>
</evidence>
<name>M2WKH1_DOTSN</name>
<organism evidence="2 3">
    <name type="scientific">Dothistroma septosporum (strain NZE10 / CBS 128990)</name>
    <name type="common">Red band needle blight fungus</name>
    <name type="synonym">Mycosphaerella pini</name>
    <dbReference type="NCBI Taxonomy" id="675120"/>
    <lineage>
        <taxon>Eukaryota</taxon>
        <taxon>Fungi</taxon>
        <taxon>Dikarya</taxon>
        <taxon>Ascomycota</taxon>
        <taxon>Pezizomycotina</taxon>
        <taxon>Dothideomycetes</taxon>
        <taxon>Dothideomycetidae</taxon>
        <taxon>Mycosphaerellales</taxon>
        <taxon>Mycosphaerellaceae</taxon>
        <taxon>Dothistroma</taxon>
    </lineage>
</organism>
<accession>M2WKH1</accession>
<dbReference type="Proteomes" id="UP000016933">
    <property type="component" value="Unassembled WGS sequence"/>
</dbReference>
<feature type="compositionally biased region" description="Basic and acidic residues" evidence="1">
    <location>
        <begin position="396"/>
        <end position="416"/>
    </location>
</feature>
<feature type="compositionally biased region" description="Acidic residues" evidence="1">
    <location>
        <begin position="376"/>
        <end position="395"/>
    </location>
</feature>
<dbReference type="AlphaFoldDB" id="M2WKH1"/>
<sequence length="416" mass="45816">MEIFKERVPGRPGVKDRVKPAVISTPNSWNTVVASNPRPAHDAPQARQPPAGIPGISVKSSTAPAGVPGTSVKLTTAPASTEVVQVVNKRVLSYAPSATKAIGPIQRSDGGTAQQQYIEFKGTEAELTGSAYAIDLWNFLDSMWVRGKEKTLREMLDEYDPKCHASWVKWWMEQVGNNALCFRCAYLKLPCAHTIPCGPCIENKQAKFCQYARCTKKNRGTPVDCDEAKCKAFHQIHRDMIADWVTKKGQPGEDLIARLFSVNETPSRQWVAKHGTITSNAITKLWLKDPAAPCHLDLTALPPVGSGLPYSTDNPHSFDVQYQSFFWCGRPLWVWATEGQLDVALSYAKSRSDEESKKTGQQVVLPNNPFVWLSEDNGEGDAGEEEEEKEEEEDVENAKDGEAPSKDGVAKGEKSS</sequence>
<proteinExistence type="predicted"/>